<feature type="region of interest" description="Disordered" evidence="1">
    <location>
        <begin position="57"/>
        <end position="76"/>
    </location>
</feature>
<feature type="compositionally biased region" description="Acidic residues" evidence="1">
    <location>
        <begin position="101"/>
        <end position="114"/>
    </location>
</feature>
<protein>
    <submittedName>
        <fullName evidence="2">Uncharacterized protein</fullName>
    </submittedName>
</protein>
<organism evidence="2 3">
    <name type="scientific">Portunus trituberculatus</name>
    <name type="common">Swimming crab</name>
    <name type="synonym">Neptunus trituberculatus</name>
    <dbReference type="NCBI Taxonomy" id="210409"/>
    <lineage>
        <taxon>Eukaryota</taxon>
        <taxon>Metazoa</taxon>
        <taxon>Ecdysozoa</taxon>
        <taxon>Arthropoda</taxon>
        <taxon>Crustacea</taxon>
        <taxon>Multicrustacea</taxon>
        <taxon>Malacostraca</taxon>
        <taxon>Eumalacostraca</taxon>
        <taxon>Eucarida</taxon>
        <taxon>Decapoda</taxon>
        <taxon>Pleocyemata</taxon>
        <taxon>Brachyura</taxon>
        <taxon>Eubrachyura</taxon>
        <taxon>Portunoidea</taxon>
        <taxon>Portunidae</taxon>
        <taxon>Portuninae</taxon>
        <taxon>Portunus</taxon>
    </lineage>
</organism>
<gene>
    <name evidence="2" type="ORF">E2C01_029654</name>
</gene>
<name>A0A5B7ES17_PORTR</name>
<reference evidence="2 3" key="1">
    <citation type="submission" date="2019-05" db="EMBL/GenBank/DDBJ databases">
        <title>Another draft genome of Portunus trituberculatus and its Hox gene families provides insights of decapod evolution.</title>
        <authorList>
            <person name="Jeong J.-H."/>
            <person name="Song I."/>
            <person name="Kim S."/>
            <person name="Choi T."/>
            <person name="Kim D."/>
            <person name="Ryu S."/>
            <person name="Kim W."/>
        </authorList>
    </citation>
    <scope>NUCLEOTIDE SEQUENCE [LARGE SCALE GENOMIC DNA]</scope>
    <source>
        <tissue evidence="2">Muscle</tissue>
    </source>
</reference>
<evidence type="ECO:0000313" key="3">
    <source>
        <dbReference type="Proteomes" id="UP000324222"/>
    </source>
</evidence>
<accession>A0A5B7ES17</accession>
<proteinExistence type="predicted"/>
<feature type="region of interest" description="Disordered" evidence="1">
    <location>
        <begin position="95"/>
        <end position="114"/>
    </location>
</feature>
<sequence>MDIQYRSPALRCHLTTFRGRLRSSTTTTTTTITTTNNNNDDDENYYQCVLVGYGGGGRDGGGGGFSPGQHEGRRDREDRGLYLHAWLISQRLPAYRQKEGEGEEDKEEEEEVCW</sequence>
<comment type="caution">
    <text evidence="2">The sequence shown here is derived from an EMBL/GenBank/DDBJ whole genome shotgun (WGS) entry which is preliminary data.</text>
</comment>
<dbReference type="AlphaFoldDB" id="A0A5B7ES17"/>
<evidence type="ECO:0000313" key="2">
    <source>
        <dbReference type="EMBL" id="MPC36205.1"/>
    </source>
</evidence>
<evidence type="ECO:0000256" key="1">
    <source>
        <dbReference type="SAM" id="MobiDB-lite"/>
    </source>
</evidence>
<feature type="compositionally biased region" description="Gly residues" evidence="1">
    <location>
        <begin position="57"/>
        <end position="66"/>
    </location>
</feature>
<keyword evidence="3" id="KW-1185">Reference proteome</keyword>
<dbReference type="Proteomes" id="UP000324222">
    <property type="component" value="Unassembled WGS sequence"/>
</dbReference>
<dbReference type="EMBL" id="VSRR010003451">
    <property type="protein sequence ID" value="MPC36205.1"/>
    <property type="molecule type" value="Genomic_DNA"/>
</dbReference>